<reference evidence="2 3" key="1">
    <citation type="submission" date="2024-10" db="EMBL/GenBank/DDBJ databases">
        <title>Updated reference genomes for cyclostephanoid diatoms.</title>
        <authorList>
            <person name="Roberts W.R."/>
            <person name="Alverson A.J."/>
        </authorList>
    </citation>
    <scope>NUCLEOTIDE SEQUENCE [LARGE SCALE GENOMIC DNA]</scope>
    <source>
        <strain evidence="2 3">AJA276-08</strain>
    </source>
</reference>
<evidence type="ECO:0000313" key="3">
    <source>
        <dbReference type="Proteomes" id="UP001530315"/>
    </source>
</evidence>
<evidence type="ECO:0000313" key="2">
    <source>
        <dbReference type="EMBL" id="KAL3787038.1"/>
    </source>
</evidence>
<organism evidence="2 3">
    <name type="scientific">Stephanodiscus triporus</name>
    <dbReference type="NCBI Taxonomy" id="2934178"/>
    <lineage>
        <taxon>Eukaryota</taxon>
        <taxon>Sar</taxon>
        <taxon>Stramenopiles</taxon>
        <taxon>Ochrophyta</taxon>
        <taxon>Bacillariophyta</taxon>
        <taxon>Coscinodiscophyceae</taxon>
        <taxon>Thalassiosirophycidae</taxon>
        <taxon>Stephanodiscales</taxon>
        <taxon>Stephanodiscaceae</taxon>
        <taxon>Stephanodiscus</taxon>
    </lineage>
</organism>
<feature type="compositionally biased region" description="Basic and acidic residues" evidence="1">
    <location>
        <begin position="745"/>
        <end position="761"/>
    </location>
</feature>
<proteinExistence type="predicted"/>
<dbReference type="AlphaFoldDB" id="A0ABD3PH29"/>
<feature type="region of interest" description="Disordered" evidence="1">
    <location>
        <begin position="745"/>
        <end position="798"/>
    </location>
</feature>
<feature type="compositionally biased region" description="Polar residues" evidence="1">
    <location>
        <begin position="121"/>
        <end position="130"/>
    </location>
</feature>
<dbReference type="Proteomes" id="UP001530315">
    <property type="component" value="Unassembled WGS sequence"/>
</dbReference>
<feature type="region of interest" description="Disordered" evidence="1">
    <location>
        <begin position="291"/>
        <end position="325"/>
    </location>
</feature>
<keyword evidence="3" id="KW-1185">Reference proteome</keyword>
<feature type="region of interest" description="Disordered" evidence="1">
    <location>
        <begin position="109"/>
        <end position="139"/>
    </location>
</feature>
<feature type="region of interest" description="Disordered" evidence="1">
    <location>
        <begin position="343"/>
        <end position="500"/>
    </location>
</feature>
<accession>A0ABD3PH29</accession>
<protein>
    <recommendedName>
        <fullName evidence="4">GATA-type domain-containing protein</fullName>
    </recommendedName>
</protein>
<dbReference type="EMBL" id="JALLAZ020000799">
    <property type="protein sequence ID" value="KAL3787038.1"/>
    <property type="molecule type" value="Genomic_DNA"/>
</dbReference>
<evidence type="ECO:0000256" key="1">
    <source>
        <dbReference type="SAM" id="MobiDB-lite"/>
    </source>
</evidence>
<evidence type="ECO:0008006" key="4">
    <source>
        <dbReference type="Google" id="ProtNLM"/>
    </source>
</evidence>
<feature type="region of interest" description="Disordered" evidence="1">
    <location>
        <begin position="612"/>
        <end position="639"/>
    </location>
</feature>
<feature type="compositionally biased region" description="Gly residues" evidence="1">
    <location>
        <begin position="625"/>
        <end position="636"/>
    </location>
</feature>
<name>A0ABD3PH29_9STRA</name>
<sequence length="798" mass="86068">MKIASFDERILPGRIHVSVEASSPDGKRHKGPSRSAKTTAILSSYASRRSQSIHRTLSHVLDDDAENLKLLELSSTLSEGKMILNDLSINSSYSAEFADLCGPSPANANYATRIDPKTMNDDGSSNTTNDRTPKKRNNTRERWRRFIETGVATPRVQSVNNASAGSALGHDESPTMFDLIGGDETPTTGMLMNSIIMEAAMTDDLRSLNGHLRGQSFTPLPMMAMGDRCERGGTNVGGLDGNAGHSQVDSVGDSPQLSWNTTDGDSPLEINTPRFSMLDSTKSGRSYATFGSEGRAHPLGSPKSFWTDDIPKRKEGARSGRIGQQGEIKSILSLLSPTMREMNVASHSGSDLEGDDQSPLPLYHGDQHSQENHDNDKSGVNTPLRRPPIPNKTKSSPYPISQAPHSRPVHMQSSPWGNYRSGVPSGGFANSPIPHSHHHPHGAASPYPDCPPPFHQGMYNPTAHHPHAPPYNPNDRVRNLRGNGPPRHQLPPQHHLPPPSYHHFSPLTNVMSGGRVGRHGGYLLPNHLDMLSSSKRKCLPIKPPIPSKFQGDFEACKDAQIPEFNNLVNFPGHMSNKPCPNMPDGMRCCVMCGQACPTSTSGKITKKVSSYIGGSDRSAEEARGGTAGSSMGGGNGVAPLGNSAVGNNNKVGCPSPSLMSSGAGPHASSSMSSCASNYASIPTQNKGLCTICDVNVWIVTSSGLEIKWCKGCKNFRPWAAFGDKGLATKCVRCRERQREKYALQKEEKDKKKLATKTREQGHQQQQQVRQAASSGDLSSMSCNAPMSSDVPLSWADMS</sequence>
<comment type="caution">
    <text evidence="2">The sequence shown here is derived from an EMBL/GenBank/DDBJ whole genome shotgun (WGS) entry which is preliminary data.</text>
</comment>
<feature type="compositionally biased region" description="Basic and acidic residues" evidence="1">
    <location>
        <begin position="309"/>
        <end position="318"/>
    </location>
</feature>
<feature type="compositionally biased region" description="Polar residues" evidence="1">
    <location>
        <begin position="771"/>
        <end position="786"/>
    </location>
</feature>
<feature type="compositionally biased region" description="Basic and acidic residues" evidence="1">
    <location>
        <begin position="365"/>
        <end position="377"/>
    </location>
</feature>
<gene>
    <name evidence="2" type="ORF">ACHAW5_004249</name>
</gene>